<evidence type="ECO:0000256" key="1">
    <source>
        <dbReference type="ARBA" id="ARBA00004651"/>
    </source>
</evidence>
<comment type="similarity">
    <text evidence="2">Belongs to the major facilitator superfamily. Metabolite:H+ Symporter (MHS) family (TC 2.A.1.6) family.</text>
</comment>
<gene>
    <name evidence="11" type="ordered locus">MSMEG_1152</name>
</gene>
<evidence type="ECO:0000256" key="6">
    <source>
        <dbReference type="ARBA" id="ARBA00022847"/>
    </source>
</evidence>
<evidence type="ECO:0000313" key="12">
    <source>
        <dbReference type="Proteomes" id="UP000000757"/>
    </source>
</evidence>
<organism evidence="11 12">
    <name type="scientific">Mycolicibacterium smegmatis (strain ATCC 700084 / mc(2)155)</name>
    <name type="common">Mycobacterium smegmatis</name>
    <dbReference type="NCBI Taxonomy" id="246196"/>
    <lineage>
        <taxon>Bacteria</taxon>
        <taxon>Bacillati</taxon>
        <taxon>Actinomycetota</taxon>
        <taxon>Actinomycetes</taxon>
        <taxon>Mycobacteriales</taxon>
        <taxon>Mycobacteriaceae</taxon>
        <taxon>Mycolicibacterium</taxon>
    </lineage>
</organism>
<feature type="transmembrane region" description="Helical" evidence="9">
    <location>
        <begin position="158"/>
        <end position="180"/>
    </location>
</feature>
<dbReference type="InterPro" id="IPR020846">
    <property type="entry name" value="MFS_dom"/>
</dbReference>
<evidence type="ECO:0000256" key="3">
    <source>
        <dbReference type="ARBA" id="ARBA00022448"/>
    </source>
</evidence>
<keyword evidence="5 9" id="KW-0812">Transmembrane</keyword>
<evidence type="ECO:0000259" key="10">
    <source>
        <dbReference type="PROSITE" id="PS50850"/>
    </source>
</evidence>
<accession>A0QRK8</accession>
<feature type="transmembrane region" description="Helical" evidence="9">
    <location>
        <begin position="308"/>
        <end position="328"/>
    </location>
</feature>
<dbReference type="STRING" id="246196.MSMEG_1152"/>
<keyword evidence="4" id="KW-1003">Cell membrane</keyword>
<evidence type="ECO:0000313" key="11">
    <source>
        <dbReference type="EMBL" id="ABK70715.1"/>
    </source>
</evidence>
<dbReference type="InterPro" id="IPR005829">
    <property type="entry name" value="Sugar_transporter_CS"/>
</dbReference>
<keyword evidence="3" id="KW-0813">Transport</keyword>
<evidence type="ECO:0000256" key="2">
    <source>
        <dbReference type="ARBA" id="ARBA00008240"/>
    </source>
</evidence>
<feature type="domain" description="Major facilitator superfamily (MFS) profile" evidence="10">
    <location>
        <begin position="20"/>
        <end position="420"/>
    </location>
</feature>
<protein>
    <submittedName>
        <fullName evidence="11">Citrate-proton symporter</fullName>
    </submittedName>
</protein>
<comment type="subcellular location">
    <subcellularLocation>
        <location evidence="1">Cell membrane</location>
        <topology evidence="1">Multi-pass membrane protein</topology>
    </subcellularLocation>
</comment>
<feature type="transmembrane region" description="Helical" evidence="9">
    <location>
        <begin position="92"/>
        <end position="110"/>
    </location>
</feature>
<dbReference type="PATRIC" id="fig|246196.19.peg.1145"/>
<reference evidence="11 12" key="1">
    <citation type="submission" date="2006-10" db="EMBL/GenBank/DDBJ databases">
        <authorList>
            <person name="Fleischmann R.D."/>
            <person name="Dodson R.J."/>
            <person name="Haft D.H."/>
            <person name="Merkel J.S."/>
            <person name="Nelson W.C."/>
            <person name="Fraser C.M."/>
        </authorList>
    </citation>
    <scope>NUCLEOTIDE SEQUENCE [LARGE SCALE GENOMIC DNA]</scope>
    <source>
        <strain evidence="12">ATCC 700084 / mc(2)155</strain>
    </source>
</reference>
<dbReference type="PROSITE" id="PS50850">
    <property type="entry name" value="MFS"/>
    <property type="match status" value="1"/>
</dbReference>
<feature type="transmembrane region" description="Helical" evidence="9">
    <location>
        <begin position="278"/>
        <end position="296"/>
    </location>
</feature>
<feature type="transmembrane region" description="Helical" evidence="9">
    <location>
        <begin position="116"/>
        <end position="137"/>
    </location>
</feature>
<dbReference type="PROSITE" id="PS00216">
    <property type="entry name" value="SUGAR_TRANSPORT_1"/>
    <property type="match status" value="1"/>
</dbReference>
<feature type="transmembrane region" description="Helical" evidence="9">
    <location>
        <begin position="192"/>
        <end position="211"/>
    </location>
</feature>
<dbReference type="KEGG" id="msm:MSMEG_1152"/>
<keyword evidence="6" id="KW-0769">Symport</keyword>
<dbReference type="InterPro" id="IPR051084">
    <property type="entry name" value="H+-coupled_symporters"/>
</dbReference>
<dbReference type="Pfam" id="PF07690">
    <property type="entry name" value="MFS_1"/>
    <property type="match status" value="1"/>
</dbReference>
<name>A0QRK8_MYCS2</name>
<dbReference type="InterPro" id="IPR011701">
    <property type="entry name" value="MFS"/>
</dbReference>
<dbReference type="PANTHER" id="PTHR43528:SF1">
    <property type="entry name" value="ALPHA-KETOGLUTARATE PERMEASE"/>
    <property type="match status" value="1"/>
</dbReference>
<feature type="transmembrane region" description="Helical" evidence="9">
    <location>
        <begin position="371"/>
        <end position="391"/>
    </location>
</feature>
<keyword evidence="8 9" id="KW-0472">Membrane</keyword>
<dbReference type="PaxDb" id="246196-MSMEI_1120"/>
<dbReference type="Proteomes" id="UP000000757">
    <property type="component" value="Chromosome"/>
</dbReference>
<dbReference type="eggNOG" id="COG0477">
    <property type="taxonomic scope" value="Bacteria"/>
</dbReference>
<sequence>MAATNATSPASAAPPTSRRTMLALGLGNTLEWYDWMIFGLLAAYLGPQFFAPQDSVSATLDTLAVFAVGFVMRPLGGVLLGNLADRIGRRRVMLLSVSLMAVTTLVIAVMPTYDTIGVWAGVLLLVLRILQGVSTGIEAPLSTAYAVEVNPAGHEGRAAGYISFFVNFGILLASLVSFLTSYFLGGDEMAAWGWRVPMLFGAAMGFFVLYLRRTLPETLHDEEKAEQNAGTWGGVLKHWIGLLAMIFVVGAAQAYNYAWNVGLPSLARSTFNEDPTRIFAATTAFGVILLIGSIVTGRLADRITLSKAFIGTRLLAIPAVFMMLLYAGPGMSTFTVVLLVGGVFLVANMTLYNVVSTSLMPKYCRATGTSLGYGLAVAAFGGTASYLLVWLQRIGQLWVFPAYTATLAAISVVLYVIARRKSGIFAGK</sequence>
<evidence type="ECO:0000256" key="9">
    <source>
        <dbReference type="SAM" id="Phobius"/>
    </source>
</evidence>
<feature type="transmembrane region" description="Helical" evidence="9">
    <location>
        <begin position="63"/>
        <end position="80"/>
    </location>
</feature>
<feature type="transmembrane region" description="Helical" evidence="9">
    <location>
        <begin position="397"/>
        <end position="418"/>
    </location>
</feature>
<dbReference type="SUPFAM" id="SSF103473">
    <property type="entry name" value="MFS general substrate transporter"/>
    <property type="match status" value="1"/>
</dbReference>
<feature type="transmembrane region" description="Helical" evidence="9">
    <location>
        <begin position="32"/>
        <end position="51"/>
    </location>
</feature>
<dbReference type="RefSeq" id="WP_011727453.1">
    <property type="nucleotide sequence ID" value="NC_008596.1"/>
</dbReference>
<dbReference type="InterPro" id="IPR036259">
    <property type="entry name" value="MFS_trans_sf"/>
</dbReference>
<dbReference type="OrthoDB" id="8953821at2"/>
<evidence type="ECO:0000256" key="8">
    <source>
        <dbReference type="ARBA" id="ARBA00023136"/>
    </source>
</evidence>
<dbReference type="GO" id="GO:0005886">
    <property type="term" value="C:plasma membrane"/>
    <property type="evidence" value="ECO:0007669"/>
    <property type="project" value="UniProtKB-SubCell"/>
</dbReference>
<dbReference type="AlphaFoldDB" id="A0QRK8"/>
<evidence type="ECO:0000256" key="4">
    <source>
        <dbReference type="ARBA" id="ARBA00022475"/>
    </source>
</evidence>
<keyword evidence="7 9" id="KW-1133">Transmembrane helix</keyword>
<dbReference type="EMBL" id="CP000480">
    <property type="protein sequence ID" value="ABK70715.1"/>
    <property type="molecule type" value="Genomic_DNA"/>
</dbReference>
<dbReference type="Gene3D" id="1.20.1250.20">
    <property type="entry name" value="MFS general substrate transporter like domains"/>
    <property type="match status" value="2"/>
</dbReference>
<dbReference type="GO" id="GO:0015293">
    <property type="term" value="F:symporter activity"/>
    <property type="evidence" value="ECO:0007669"/>
    <property type="project" value="UniProtKB-KW"/>
</dbReference>
<dbReference type="GeneID" id="93455997"/>
<proteinExistence type="inferred from homology"/>
<dbReference type="PANTHER" id="PTHR43528">
    <property type="entry name" value="ALPHA-KETOGLUTARATE PERMEASE"/>
    <property type="match status" value="1"/>
</dbReference>
<evidence type="ECO:0000256" key="5">
    <source>
        <dbReference type="ARBA" id="ARBA00022692"/>
    </source>
</evidence>
<feature type="transmembrane region" description="Helical" evidence="9">
    <location>
        <begin position="239"/>
        <end position="258"/>
    </location>
</feature>
<feature type="transmembrane region" description="Helical" evidence="9">
    <location>
        <begin position="334"/>
        <end position="359"/>
    </location>
</feature>
<keyword evidence="12" id="KW-1185">Reference proteome</keyword>
<evidence type="ECO:0000256" key="7">
    <source>
        <dbReference type="ARBA" id="ARBA00022989"/>
    </source>
</evidence>